<evidence type="ECO:0000313" key="1">
    <source>
        <dbReference type="EMBL" id="RMR20292.1"/>
    </source>
</evidence>
<protein>
    <submittedName>
        <fullName evidence="1">Phage integrase</fullName>
    </submittedName>
</protein>
<organism evidence="1 2">
    <name type="scientific">Pseudomonas amygdali pv. ulmi</name>
    <dbReference type="NCBI Taxonomy" id="251720"/>
    <lineage>
        <taxon>Bacteria</taxon>
        <taxon>Pseudomonadati</taxon>
        <taxon>Pseudomonadota</taxon>
        <taxon>Gammaproteobacteria</taxon>
        <taxon>Pseudomonadales</taxon>
        <taxon>Pseudomonadaceae</taxon>
        <taxon>Pseudomonas</taxon>
        <taxon>Pseudomonas amygdali</taxon>
    </lineage>
</organism>
<gene>
    <name evidence="1" type="ORF">ALP90_02243</name>
</gene>
<evidence type="ECO:0000313" key="2">
    <source>
        <dbReference type="Proteomes" id="UP000271097"/>
    </source>
</evidence>
<dbReference type="EMBL" id="RBRS01000146">
    <property type="protein sequence ID" value="RMR20292.1"/>
    <property type="molecule type" value="Genomic_DNA"/>
</dbReference>
<name>A0A3M4SZV5_PSEA0</name>
<reference evidence="1 2" key="1">
    <citation type="submission" date="2018-08" db="EMBL/GenBank/DDBJ databases">
        <title>Recombination of ecologically and evolutionarily significant loci maintains genetic cohesion in the Pseudomonas syringae species complex.</title>
        <authorList>
            <person name="Dillon M."/>
            <person name="Thakur S."/>
            <person name="Almeida R.N.D."/>
            <person name="Weir B.S."/>
            <person name="Guttman D.S."/>
        </authorList>
    </citation>
    <scope>NUCLEOTIDE SEQUENCE [LARGE SCALE GENOMIC DNA]</scope>
    <source>
        <strain evidence="1 2">ICMP 5931</strain>
    </source>
</reference>
<dbReference type="Proteomes" id="UP000271097">
    <property type="component" value="Unassembled WGS sequence"/>
</dbReference>
<comment type="caution">
    <text evidence="1">The sequence shown here is derived from an EMBL/GenBank/DDBJ whole genome shotgun (WGS) entry which is preliminary data.</text>
</comment>
<proteinExistence type="predicted"/>
<dbReference type="AlphaFoldDB" id="A0A3M4SZV5"/>
<sequence>MSMTIGMKNFMLVQVGRYPRLFNADGVPIDLFNRFVVNMKEAQGLSESTRKGYAEHTAHMLDFMCELGMLELDNPP</sequence>
<accession>A0A3M4SZV5</accession>